<evidence type="ECO:0000259" key="4">
    <source>
        <dbReference type="Pfam" id="PF00205"/>
    </source>
</evidence>
<accession>A0A5C4T3P6</accession>
<evidence type="ECO:0000256" key="3">
    <source>
        <dbReference type="RuleBase" id="RU362132"/>
    </source>
</evidence>
<dbReference type="PROSITE" id="PS00187">
    <property type="entry name" value="TPP_ENZYMES"/>
    <property type="match status" value="1"/>
</dbReference>
<evidence type="ECO:0000256" key="1">
    <source>
        <dbReference type="ARBA" id="ARBA00007812"/>
    </source>
</evidence>
<protein>
    <submittedName>
        <fullName evidence="7">Thiamine pyrophosphate-binding protein</fullName>
    </submittedName>
</protein>
<evidence type="ECO:0000256" key="2">
    <source>
        <dbReference type="ARBA" id="ARBA00023052"/>
    </source>
</evidence>
<feature type="domain" description="Thiamine pyrophosphate enzyme central" evidence="4">
    <location>
        <begin position="211"/>
        <end position="337"/>
    </location>
</feature>
<dbReference type="Pfam" id="PF02776">
    <property type="entry name" value="TPP_enzyme_N"/>
    <property type="match status" value="1"/>
</dbReference>
<dbReference type="Pfam" id="PF00205">
    <property type="entry name" value="TPP_enzyme_M"/>
    <property type="match status" value="1"/>
</dbReference>
<dbReference type="AlphaFoldDB" id="A0A5C4T3P6"/>
<dbReference type="GO" id="GO:0003824">
    <property type="term" value="F:catalytic activity"/>
    <property type="evidence" value="ECO:0007669"/>
    <property type="project" value="InterPro"/>
</dbReference>
<keyword evidence="2 3" id="KW-0786">Thiamine pyrophosphate</keyword>
<dbReference type="Gene3D" id="3.40.50.1220">
    <property type="entry name" value="TPP-binding domain"/>
    <property type="match status" value="1"/>
</dbReference>
<dbReference type="InterPro" id="IPR029035">
    <property type="entry name" value="DHS-like_NAD/FAD-binding_dom"/>
</dbReference>
<dbReference type="PANTHER" id="PTHR42981">
    <property type="entry name" value="PYRUVATE DEHYDROGENASE [UBIQUINONE]"/>
    <property type="match status" value="1"/>
</dbReference>
<evidence type="ECO:0000259" key="6">
    <source>
        <dbReference type="Pfam" id="PF02776"/>
    </source>
</evidence>
<dbReference type="SUPFAM" id="SSF52467">
    <property type="entry name" value="DHS-like NAD/FAD-binding domain"/>
    <property type="match status" value="1"/>
</dbReference>
<dbReference type="OrthoDB" id="4494979at2"/>
<dbReference type="Proteomes" id="UP000307943">
    <property type="component" value="Unassembled WGS sequence"/>
</dbReference>
<dbReference type="SUPFAM" id="SSF52518">
    <property type="entry name" value="Thiamin diphosphate-binding fold (THDP-binding)"/>
    <property type="match status" value="2"/>
</dbReference>
<organism evidence="7 8">
    <name type="scientific">Paenibacillus hemerocallicola</name>
    <dbReference type="NCBI Taxonomy" id="1172614"/>
    <lineage>
        <taxon>Bacteria</taxon>
        <taxon>Bacillati</taxon>
        <taxon>Bacillota</taxon>
        <taxon>Bacilli</taxon>
        <taxon>Bacillales</taxon>
        <taxon>Paenibacillaceae</taxon>
        <taxon>Paenibacillus</taxon>
    </lineage>
</organism>
<evidence type="ECO:0000313" key="7">
    <source>
        <dbReference type="EMBL" id="TNJ63360.1"/>
    </source>
</evidence>
<dbReference type="GO" id="GO:0000287">
    <property type="term" value="F:magnesium ion binding"/>
    <property type="evidence" value="ECO:0007669"/>
    <property type="project" value="InterPro"/>
</dbReference>
<evidence type="ECO:0000313" key="8">
    <source>
        <dbReference type="Proteomes" id="UP000307943"/>
    </source>
</evidence>
<feature type="domain" description="Thiamine pyrophosphate enzyme N-terminal TPP-binding" evidence="6">
    <location>
        <begin position="27"/>
        <end position="141"/>
    </location>
</feature>
<evidence type="ECO:0000259" key="5">
    <source>
        <dbReference type="Pfam" id="PF02775"/>
    </source>
</evidence>
<dbReference type="EMBL" id="VDCQ01000044">
    <property type="protein sequence ID" value="TNJ63360.1"/>
    <property type="molecule type" value="Genomic_DNA"/>
</dbReference>
<dbReference type="InterPro" id="IPR012001">
    <property type="entry name" value="Thiamin_PyroP_enz_TPP-bd_dom"/>
</dbReference>
<feature type="domain" description="Thiamine pyrophosphate enzyme TPP-binding" evidence="5">
    <location>
        <begin position="399"/>
        <end position="543"/>
    </location>
</feature>
<dbReference type="Gene3D" id="3.40.50.970">
    <property type="match status" value="2"/>
</dbReference>
<reference evidence="7 8" key="1">
    <citation type="submission" date="2019-05" db="EMBL/GenBank/DDBJ databases">
        <title>We sequenced the genome of Paenibacillus hemerocallicola KCTC 33185 for further insight into its adaptation and study the phylogeny of Paenibacillus.</title>
        <authorList>
            <person name="Narsing Rao M.P."/>
        </authorList>
    </citation>
    <scope>NUCLEOTIDE SEQUENCE [LARGE SCALE GENOMIC DNA]</scope>
    <source>
        <strain evidence="7 8">KCTC 33185</strain>
    </source>
</reference>
<dbReference type="InterPro" id="IPR047211">
    <property type="entry name" value="POXB-like"/>
</dbReference>
<proteinExistence type="inferred from homology"/>
<dbReference type="InterPro" id="IPR011766">
    <property type="entry name" value="TPP_enzyme_TPP-bd"/>
</dbReference>
<comment type="caution">
    <text evidence="7">The sequence shown here is derived from an EMBL/GenBank/DDBJ whole genome shotgun (WGS) entry which is preliminary data.</text>
</comment>
<dbReference type="InterPro" id="IPR012000">
    <property type="entry name" value="Thiamin_PyroP_enz_cen_dom"/>
</dbReference>
<dbReference type="InterPro" id="IPR000399">
    <property type="entry name" value="TPP-bd_CS"/>
</dbReference>
<name>A0A5C4T3P6_9BACL</name>
<comment type="similarity">
    <text evidence="1 3">Belongs to the TPP enzyme family.</text>
</comment>
<gene>
    <name evidence="7" type="ORF">FE784_25945</name>
</gene>
<dbReference type="RefSeq" id="WP_139605172.1">
    <property type="nucleotide sequence ID" value="NZ_VDCQ01000044.1"/>
</dbReference>
<dbReference type="InterPro" id="IPR029061">
    <property type="entry name" value="THDP-binding"/>
</dbReference>
<keyword evidence="8" id="KW-1185">Reference proteome</keyword>
<dbReference type="Pfam" id="PF02775">
    <property type="entry name" value="TPP_enzyme_C"/>
    <property type="match status" value="1"/>
</dbReference>
<dbReference type="GO" id="GO:0030976">
    <property type="term" value="F:thiamine pyrophosphate binding"/>
    <property type="evidence" value="ECO:0007669"/>
    <property type="project" value="InterPro"/>
</dbReference>
<sequence>MPSSLTAKESNAKRIVIKPQSRIPQPVAQVILEQLQLWGVQRIYGVVGDAVFGLMDALAKQNTISFIAVKHESVAAMMASAEAKLTGKLGVCIAQMGPGLANLINGLGDAFLDNAPVLAITGQAPLNKIGTSYKQYINQQQLVHAVSLYSQLVIHPDAVVQSLTQAMYTSVLHRTVSHLSISSDVFGMTTSMQPSEQPHLSVPVPDPTDLHEALHLMQSAKKPMILTGNGARSARESIQALADTWGCGIAMSYGAIGVIPDTNPLMLNGLGEGGNPYLPALFRKADVVLAIETSWWPEGMVPDTAKVVRIAQHQADLGTAPADIRFVGDAASLVQQLVEGLRRHNPKPAWIHEVQQCKRAWSAQNENERCQPGSPLPPSSIIGFMEQYIDEDAVIALDEGDCTLWFMRNYRGKRQCVLLSDRWRTMGFGLPAAMAAKLCSPQKQVVCVTGDGGLGMVLADLLTAARYGLPLTVIVFNNGTLQMERDKMIMMGLAPEGTKLANPDFTKVAEACGWNAYRIENDEQLKDALIQAQTSKRAVLLDVLTAPIPHPDFKSQ</sequence>
<dbReference type="PANTHER" id="PTHR42981:SF2">
    <property type="entry name" value="PYRUVATE DEHYDROGENASE [UBIQUINONE]"/>
    <property type="match status" value="1"/>
</dbReference>